<evidence type="ECO:0000313" key="4">
    <source>
        <dbReference type="Proteomes" id="UP001365542"/>
    </source>
</evidence>
<dbReference type="PANTHER" id="PTHR37542">
    <property type="entry name" value="HELO DOMAIN-CONTAINING PROTEIN-RELATED"/>
    <property type="match status" value="1"/>
</dbReference>
<dbReference type="EMBL" id="JAVHJO010000014">
    <property type="protein sequence ID" value="KAK6529137.1"/>
    <property type="molecule type" value="Genomic_DNA"/>
</dbReference>
<dbReference type="PROSITE" id="PS50011">
    <property type="entry name" value="PROTEIN_KINASE_DOM"/>
    <property type="match status" value="1"/>
</dbReference>
<evidence type="ECO:0000256" key="1">
    <source>
        <dbReference type="SAM" id="SignalP"/>
    </source>
</evidence>
<dbReference type="GO" id="GO:0004672">
    <property type="term" value="F:protein kinase activity"/>
    <property type="evidence" value="ECO:0007669"/>
    <property type="project" value="InterPro"/>
</dbReference>
<proteinExistence type="predicted"/>
<comment type="caution">
    <text evidence="3">The sequence shown here is derived from an EMBL/GenBank/DDBJ whole genome shotgun (WGS) entry which is preliminary data.</text>
</comment>
<keyword evidence="4" id="KW-1185">Reference proteome</keyword>
<accession>A0AAV9WY53</accession>
<dbReference type="InterPro" id="IPR001245">
    <property type="entry name" value="Ser-Thr/Tyr_kinase_cat_dom"/>
</dbReference>
<evidence type="ECO:0000313" key="3">
    <source>
        <dbReference type="EMBL" id="KAK6529137.1"/>
    </source>
</evidence>
<organism evidence="3 4">
    <name type="scientific">Orbilia ellipsospora</name>
    <dbReference type="NCBI Taxonomy" id="2528407"/>
    <lineage>
        <taxon>Eukaryota</taxon>
        <taxon>Fungi</taxon>
        <taxon>Dikarya</taxon>
        <taxon>Ascomycota</taxon>
        <taxon>Pezizomycotina</taxon>
        <taxon>Orbiliomycetes</taxon>
        <taxon>Orbiliales</taxon>
        <taxon>Orbiliaceae</taxon>
        <taxon>Orbilia</taxon>
    </lineage>
</organism>
<dbReference type="PANTHER" id="PTHR37542:SF1">
    <property type="entry name" value="PRION-INHIBITION AND PROPAGATION HELO DOMAIN-CONTAINING PROTEIN"/>
    <property type="match status" value="1"/>
</dbReference>
<feature type="signal peptide" evidence="1">
    <location>
        <begin position="1"/>
        <end position="17"/>
    </location>
</feature>
<gene>
    <name evidence="3" type="ORF">TWF694_004350</name>
</gene>
<dbReference type="Pfam" id="PF07714">
    <property type="entry name" value="PK_Tyr_Ser-Thr"/>
    <property type="match status" value="1"/>
</dbReference>
<evidence type="ECO:0000259" key="2">
    <source>
        <dbReference type="PROSITE" id="PS50011"/>
    </source>
</evidence>
<dbReference type="AlphaFoldDB" id="A0AAV9WY53"/>
<dbReference type="InterPro" id="IPR011009">
    <property type="entry name" value="Kinase-like_dom_sf"/>
</dbReference>
<name>A0AAV9WY53_9PEZI</name>
<keyword evidence="1" id="KW-0732">Signal</keyword>
<reference evidence="3 4" key="1">
    <citation type="submission" date="2019-10" db="EMBL/GenBank/DDBJ databases">
        <authorList>
            <person name="Palmer J.M."/>
        </authorList>
    </citation>
    <scope>NUCLEOTIDE SEQUENCE [LARGE SCALE GENOMIC DNA]</scope>
    <source>
        <strain evidence="3 4">TWF694</strain>
    </source>
</reference>
<dbReference type="InterPro" id="IPR000719">
    <property type="entry name" value="Prot_kinase_dom"/>
</dbReference>
<dbReference type="GO" id="GO:0005524">
    <property type="term" value="F:ATP binding"/>
    <property type="evidence" value="ECO:0007669"/>
    <property type="project" value="InterPro"/>
</dbReference>
<protein>
    <recommendedName>
        <fullName evidence="2">Protein kinase domain-containing protein</fullName>
    </recommendedName>
</protein>
<feature type="chain" id="PRO_5043609066" description="Protein kinase domain-containing protein" evidence="1">
    <location>
        <begin position="18"/>
        <end position="538"/>
    </location>
</feature>
<dbReference type="SUPFAM" id="SSF56112">
    <property type="entry name" value="Protein kinase-like (PK-like)"/>
    <property type="match status" value="1"/>
</dbReference>
<sequence>MAGVELVLAIIATVDLAFKYGEVLVDACSTFKSAENQISTLVTRIESSWLRTKYQLEFLRKVVPLLQDDHQRIQKGILDKLNETLQVAISQLQSVAGPKVFSCDHKFDRGNIDKDRCRDIALEINRFKYVFKKEKLEKSVEDLESWQRLFDPSWFLIMTIANPVVDQQLADAYQSNSNEGVASNREPAFKAAALRSARDREPTASGIFRSAEGINQSTMQAIQGSSALVAQRSDSRKYIILDPVSCPPDVKVPAVTKAIRDLARRLMNADPDMFGLLRCKGVIKKSHPPPRSNSVSAFVFIFEIPRCLSDPVGLRCLLSDSGHLHSLSHRLQIAKDLAKAVNYIHMFGYVHKNIRSENVIILQDGRSDIGSAFLVGFEEIRLAEGDSRRLGDSILERNIYRHPERQGPNPQEYFIMQHDIYSLGVCLLEIGLWVSLPDTLAGIGIRSLGEPPAYTEKDYPPHSPIRDSVQSQLLKQARESLPRKMGSNYAKVVETCLTCLDPSNEDFGDEAALQDEDGVLVSVRYIEKVLERLESINM</sequence>
<dbReference type="Proteomes" id="UP001365542">
    <property type="component" value="Unassembled WGS sequence"/>
</dbReference>
<dbReference type="Gene3D" id="1.10.510.10">
    <property type="entry name" value="Transferase(Phosphotransferase) domain 1"/>
    <property type="match status" value="1"/>
</dbReference>
<feature type="domain" description="Protein kinase" evidence="2">
    <location>
        <begin position="197"/>
        <end position="520"/>
    </location>
</feature>